<accession>A0A6G1X209</accession>
<dbReference type="PANTHER" id="PTHR10285">
    <property type="entry name" value="URIDINE KINASE"/>
    <property type="match status" value="1"/>
</dbReference>
<dbReference type="SUPFAM" id="SSF52540">
    <property type="entry name" value="P-loop containing nucleoside triphosphate hydrolases"/>
    <property type="match status" value="1"/>
</dbReference>
<keyword evidence="1" id="KW-0808">Transferase</keyword>
<gene>
    <name evidence="1" type="ORF">GH754_01130</name>
</gene>
<dbReference type="EMBL" id="WJNH01000001">
    <property type="protein sequence ID" value="MRG84925.1"/>
    <property type="molecule type" value="Genomic_DNA"/>
</dbReference>
<evidence type="ECO:0000313" key="2">
    <source>
        <dbReference type="Proteomes" id="UP000480185"/>
    </source>
</evidence>
<organism evidence="1 2">
    <name type="scientific">Salinibacillus xinjiangensis</name>
    <dbReference type="NCBI Taxonomy" id="1229268"/>
    <lineage>
        <taxon>Bacteria</taxon>
        <taxon>Bacillati</taxon>
        <taxon>Bacillota</taxon>
        <taxon>Bacilli</taxon>
        <taxon>Bacillales</taxon>
        <taxon>Bacillaceae</taxon>
        <taxon>Salinibacillus</taxon>
    </lineage>
</organism>
<evidence type="ECO:0000313" key="1">
    <source>
        <dbReference type="EMBL" id="MRG84925.1"/>
    </source>
</evidence>
<name>A0A6G1X209_9BACI</name>
<dbReference type="AlphaFoldDB" id="A0A6G1X209"/>
<reference evidence="1 2" key="1">
    <citation type="submission" date="2019-11" db="EMBL/GenBank/DDBJ databases">
        <authorList>
            <person name="Li J."/>
        </authorList>
    </citation>
    <scope>NUCLEOTIDE SEQUENCE [LARGE SCALE GENOMIC DNA]</scope>
    <source>
        <strain evidence="1 2">J4</strain>
    </source>
</reference>
<sequence length="193" mass="22433">MKKITYSSILKLLGKIESQNKSIILAIDGRCASGKSTLAEEISAQIDCNLFHMDDFFLPFERKTKERLAEPGGNVDYERFIKEVMQPLKENKPVTYRKYNCSIGSLTEALHFPKKKINIIEGVYALHPALQSLYDYKTFLTVNPSIQKERILKRNGQKMLEKFIHQWIPLEERYFTALEIEYLCDVVIDTSYI</sequence>
<keyword evidence="2" id="KW-1185">Reference proteome</keyword>
<comment type="caution">
    <text evidence="1">The sequence shown here is derived from an EMBL/GenBank/DDBJ whole genome shotgun (WGS) entry which is preliminary data.</text>
</comment>
<dbReference type="GO" id="GO:0016301">
    <property type="term" value="F:kinase activity"/>
    <property type="evidence" value="ECO:0007669"/>
    <property type="project" value="UniProtKB-KW"/>
</dbReference>
<dbReference type="InterPro" id="IPR027417">
    <property type="entry name" value="P-loop_NTPase"/>
</dbReference>
<protein>
    <submittedName>
        <fullName evidence="1">Uridine kinase</fullName>
    </submittedName>
</protein>
<dbReference type="RefSeq" id="WP_153726894.1">
    <property type="nucleotide sequence ID" value="NZ_WJNH01000001.1"/>
</dbReference>
<proteinExistence type="predicted"/>
<dbReference type="OrthoDB" id="1420794at2"/>
<keyword evidence="1" id="KW-0418">Kinase</keyword>
<dbReference type="Gene3D" id="3.40.50.300">
    <property type="entry name" value="P-loop containing nucleotide triphosphate hydrolases"/>
    <property type="match status" value="1"/>
</dbReference>
<dbReference type="Proteomes" id="UP000480185">
    <property type="component" value="Unassembled WGS sequence"/>
</dbReference>